<dbReference type="Gene3D" id="3.20.20.370">
    <property type="entry name" value="Glycoside hydrolase/deacetylase"/>
    <property type="match status" value="1"/>
</dbReference>
<dbReference type="PANTHER" id="PTHR10587">
    <property type="entry name" value="GLYCOSYL TRANSFERASE-RELATED"/>
    <property type="match status" value="1"/>
</dbReference>
<dbReference type="Proteomes" id="UP001479436">
    <property type="component" value="Unassembled WGS sequence"/>
</dbReference>
<evidence type="ECO:0000259" key="4">
    <source>
        <dbReference type="PROSITE" id="PS51677"/>
    </source>
</evidence>
<protein>
    <submittedName>
        <fullName evidence="5">Chitin deacetylase</fullName>
        <ecNumber evidence="5">3.5.1.41</ecNumber>
    </submittedName>
</protein>
<comment type="caution">
    <text evidence="5">The sequence shown here is derived from an EMBL/GenBank/DDBJ whole genome shotgun (WGS) entry which is preliminary data.</text>
</comment>
<feature type="signal peptide" evidence="3">
    <location>
        <begin position="1"/>
        <end position="17"/>
    </location>
</feature>
<sequence>MKIVPFFLAACISTTFAQDDAVLGKLHPAKSEWTKQYDLSKVPNKPLRAVGSGVCKDTKCGPEDCDKCFESCGNCPTKEDVYGCEAGEWALTFDDGPSEFTTQLLDILAAAKVKATFLMVGSNVVKYPEVVKRAFDEGHQISQHTWSHPHLMSISNEQIVAELRATEEAIFNVTGARTAFVRPPYGEADDRVKGVFKAMGYHNLLWNMDTLDWDIVGKKQNPDKILDSFKNALTKDTGLNPFNNPGFISLQHDLYVETVKRVPKIEELLAQHNFHFVLAHDCINVSPYKNASNSSTIQTVSSAVSPTSTIQASSSSQAATPKISTDTQGTANVEAASRGSSIQFSSGLFALCLIALTSSV</sequence>
<dbReference type="InterPro" id="IPR050248">
    <property type="entry name" value="Polysacc_deacetylase_ArnD"/>
</dbReference>
<evidence type="ECO:0000313" key="6">
    <source>
        <dbReference type="Proteomes" id="UP001479436"/>
    </source>
</evidence>
<dbReference type="Pfam" id="PF01522">
    <property type="entry name" value="Polysacc_deac_1"/>
    <property type="match status" value="1"/>
</dbReference>
<gene>
    <name evidence="5" type="primary">CDA2_11</name>
    <name evidence="5" type="ORF">K7432_004828</name>
</gene>
<dbReference type="EC" id="3.5.1.41" evidence="5"/>
<evidence type="ECO:0000256" key="1">
    <source>
        <dbReference type="ARBA" id="ARBA00022723"/>
    </source>
</evidence>
<name>A0ABR2WXN0_9FUNG</name>
<keyword evidence="3" id="KW-0732">Signal</keyword>
<accession>A0ABR2WXN0</accession>
<dbReference type="EMBL" id="JASJQH010000175">
    <property type="protein sequence ID" value="KAK9766233.1"/>
    <property type="molecule type" value="Genomic_DNA"/>
</dbReference>
<dbReference type="SUPFAM" id="SSF88713">
    <property type="entry name" value="Glycoside hydrolase/deacetylase"/>
    <property type="match status" value="1"/>
</dbReference>
<proteinExistence type="predicted"/>
<dbReference type="PANTHER" id="PTHR10587:SF133">
    <property type="entry name" value="CHITIN DEACETYLASE 1-RELATED"/>
    <property type="match status" value="1"/>
</dbReference>
<keyword evidence="2 5" id="KW-0378">Hydrolase</keyword>
<organism evidence="5 6">
    <name type="scientific">Basidiobolus ranarum</name>
    <dbReference type="NCBI Taxonomy" id="34480"/>
    <lineage>
        <taxon>Eukaryota</taxon>
        <taxon>Fungi</taxon>
        <taxon>Fungi incertae sedis</taxon>
        <taxon>Zoopagomycota</taxon>
        <taxon>Entomophthoromycotina</taxon>
        <taxon>Basidiobolomycetes</taxon>
        <taxon>Basidiobolales</taxon>
        <taxon>Basidiobolaceae</taxon>
        <taxon>Basidiobolus</taxon>
    </lineage>
</organism>
<evidence type="ECO:0000313" key="5">
    <source>
        <dbReference type="EMBL" id="KAK9766233.1"/>
    </source>
</evidence>
<keyword evidence="1" id="KW-0479">Metal-binding</keyword>
<feature type="domain" description="NodB homology" evidence="4">
    <location>
        <begin position="87"/>
        <end position="277"/>
    </location>
</feature>
<evidence type="ECO:0000256" key="2">
    <source>
        <dbReference type="ARBA" id="ARBA00022801"/>
    </source>
</evidence>
<keyword evidence="6" id="KW-1185">Reference proteome</keyword>
<dbReference type="GO" id="GO:0004099">
    <property type="term" value="F:chitin deacetylase activity"/>
    <property type="evidence" value="ECO:0007669"/>
    <property type="project" value="UniProtKB-EC"/>
</dbReference>
<dbReference type="InterPro" id="IPR002509">
    <property type="entry name" value="NODB_dom"/>
</dbReference>
<reference evidence="5 6" key="1">
    <citation type="submission" date="2023-04" db="EMBL/GenBank/DDBJ databases">
        <title>Genome of Basidiobolus ranarum AG-B5.</title>
        <authorList>
            <person name="Stajich J.E."/>
            <person name="Carter-House D."/>
            <person name="Gryganskyi A."/>
        </authorList>
    </citation>
    <scope>NUCLEOTIDE SEQUENCE [LARGE SCALE GENOMIC DNA]</scope>
    <source>
        <strain evidence="5 6">AG-B5</strain>
    </source>
</reference>
<dbReference type="InterPro" id="IPR011330">
    <property type="entry name" value="Glyco_hydro/deAcase_b/a-brl"/>
</dbReference>
<dbReference type="PROSITE" id="PS51677">
    <property type="entry name" value="NODB"/>
    <property type="match status" value="1"/>
</dbReference>
<evidence type="ECO:0000256" key="3">
    <source>
        <dbReference type="SAM" id="SignalP"/>
    </source>
</evidence>
<feature type="chain" id="PRO_5047522309" evidence="3">
    <location>
        <begin position="18"/>
        <end position="360"/>
    </location>
</feature>